<dbReference type="Proteomes" id="UP000193144">
    <property type="component" value="Unassembled WGS sequence"/>
</dbReference>
<feature type="transmembrane region" description="Helical" evidence="2">
    <location>
        <begin position="421"/>
        <end position="447"/>
    </location>
</feature>
<feature type="chain" id="PRO_5012440627" evidence="3">
    <location>
        <begin position="21"/>
        <end position="470"/>
    </location>
</feature>
<protein>
    <submittedName>
        <fullName evidence="4">Histidine phosphatase superfamily</fullName>
    </submittedName>
</protein>
<dbReference type="PANTHER" id="PTHR11567">
    <property type="entry name" value="ACID PHOSPHATASE-RELATED"/>
    <property type="match status" value="1"/>
</dbReference>
<dbReference type="InterPro" id="IPR050645">
    <property type="entry name" value="Histidine_acid_phosphatase"/>
</dbReference>
<evidence type="ECO:0000256" key="2">
    <source>
        <dbReference type="SAM" id="Phobius"/>
    </source>
</evidence>
<gene>
    <name evidence="4" type="ORF">BCR34DRAFT_591332</name>
</gene>
<dbReference type="Gene3D" id="3.40.50.1240">
    <property type="entry name" value="Phosphoglycerate mutase-like"/>
    <property type="match status" value="1"/>
</dbReference>
<reference evidence="4 5" key="1">
    <citation type="submission" date="2016-07" db="EMBL/GenBank/DDBJ databases">
        <title>Pervasive Adenine N6-methylation of Active Genes in Fungi.</title>
        <authorList>
            <consortium name="DOE Joint Genome Institute"/>
            <person name="Mondo S.J."/>
            <person name="Dannebaum R.O."/>
            <person name="Kuo R.C."/>
            <person name="Labutti K."/>
            <person name="Haridas S."/>
            <person name="Kuo A."/>
            <person name="Salamov A."/>
            <person name="Ahrendt S.R."/>
            <person name="Lipzen A."/>
            <person name="Sullivan W."/>
            <person name="Andreopoulos W.B."/>
            <person name="Clum A."/>
            <person name="Lindquist E."/>
            <person name="Daum C."/>
            <person name="Ramamoorthy G.K."/>
            <person name="Gryganskyi A."/>
            <person name="Culley D."/>
            <person name="Magnuson J.K."/>
            <person name="James T.Y."/>
            <person name="O'Malley M.A."/>
            <person name="Stajich J.E."/>
            <person name="Spatafora J.W."/>
            <person name="Visel A."/>
            <person name="Grigoriev I.V."/>
        </authorList>
    </citation>
    <scope>NUCLEOTIDE SEQUENCE [LARGE SCALE GENOMIC DNA]</scope>
    <source>
        <strain evidence="4 5">CBS 115471</strain>
    </source>
</reference>
<dbReference type="PANTHER" id="PTHR11567:SF142">
    <property type="entry name" value="PHOSPHOGLYCERATE MUTASE-LIKE PROTEIN"/>
    <property type="match status" value="1"/>
</dbReference>
<proteinExistence type="inferred from homology"/>
<keyword evidence="2" id="KW-1133">Transmembrane helix</keyword>
<organism evidence="4 5">
    <name type="scientific">Clohesyomyces aquaticus</name>
    <dbReference type="NCBI Taxonomy" id="1231657"/>
    <lineage>
        <taxon>Eukaryota</taxon>
        <taxon>Fungi</taxon>
        <taxon>Dikarya</taxon>
        <taxon>Ascomycota</taxon>
        <taxon>Pezizomycotina</taxon>
        <taxon>Dothideomycetes</taxon>
        <taxon>Pleosporomycetidae</taxon>
        <taxon>Pleosporales</taxon>
        <taxon>Lindgomycetaceae</taxon>
        <taxon>Clohesyomyces</taxon>
    </lineage>
</organism>
<evidence type="ECO:0000313" key="5">
    <source>
        <dbReference type="Proteomes" id="UP000193144"/>
    </source>
</evidence>
<dbReference type="InterPro" id="IPR029033">
    <property type="entry name" value="His_PPase_superfam"/>
</dbReference>
<dbReference type="AlphaFoldDB" id="A0A1Y1Z1F6"/>
<sequence>MLVSGSLLVLLGGIASPSIAETVHGVLVFTRHGDRTSKHYSGYGLTSLGFEQNFQVGSSYRSRYLSSTSPQRIFNISGDKYVPSQIYASAPDQSVLINTATAFLQGFYPPLGSVSPQLATQTLNNGTATQNPLNGYQYVFLHGADANSPDTIWLKGDDACPALTNASESFENSTEFQAKLESTKAFYAGFSEFLKGVYDYTPQKMTYAKAFDIFDLINVANIHNSSIPRNITSEELFQLRTLADSAEFAYNFNTSQPARSIGGKTMTGAILNQLNQTVTTKGKLKFSLLAGSYDSFLAFFGLSNLISVSTNFYGLPGYASTMAFELFTPENTTAFPSDVNALSVRFLFRNGSTGSLDTFPLFGRSENTTPWPEFVTQMKSRAITNAEQWCRTCNSPEDFCAPYTTAPTSAAEKSKGGMSNAVAGVIGAMVTLGVVAICGTLAFVLLWRRKKEAAVTTEEKASIASGSASA</sequence>
<keyword evidence="3" id="KW-0732">Signal</keyword>
<comment type="similarity">
    <text evidence="1">Belongs to the histidine acid phosphatase family.</text>
</comment>
<accession>A0A1Y1Z1F6</accession>
<comment type="caution">
    <text evidence="4">The sequence shown here is derived from an EMBL/GenBank/DDBJ whole genome shotgun (WGS) entry which is preliminary data.</text>
</comment>
<evidence type="ECO:0000256" key="1">
    <source>
        <dbReference type="ARBA" id="ARBA00005375"/>
    </source>
</evidence>
<dbReference type="STRING" id="1231657.A0A1Y1Z1F6"/>
<dbReference type="InterPro" id="IPR000560">
    <property type="entry name" value="His_Pase_clade-2"/>
</dbReference>
<keyword evidence="2" id="KW-0812">Transmembrane</keyword>
<name>A0A1Y1Z1F6_9PLEO</name>
<dbReference type="OrthoDB" id="258392at2759"/>
<evidence type="ECO:0000256" key="3">
    <source>
        <dbReference type="SAM" id="SignalP"/>
    </source>
</evidence>
<dbReference type="SUPFAM" id="SSF53254">
    <property type="entry name" value="Phosphoglycerate mutase-like"/>
    <property type="match status" value="1"/>
</dbReference>
<keyword evidence="5" id="KW-1185">Reference proteome</keyword>
<dbReference type="GO" id="GO:0016791">
    <property type="term" value="F:phosphatase activity"/>
    <property type="evidence" value="ECO:0007669"/>
    <property type="project" value="TreeGrafter"/>
</dbReference>
<evidence type="ECO:0000313" key="4">
    <source>
        <dbReference type="EMBL" id="ORY04131.1"/>
    </source>
</evidence>
<keyword evidence="2" id="KW-0472">Membrane</keyword>
<feature type="signal peptide" evidence="3">
    <location>
        <begin position="1"/>
        <end position="20"/>
    </location>
</feature>
<dbReference type="EMBL" id="MCFA01000139">
    <property type="protein sequence ID" value="ORY04131.1"/>
    <property type="molecule type" value="Genomic_DNA"/>
</dbReference>
<dbReference type="Pfam" id="PF00328">
    <property type="entry name" value="His_Phos_2"/>
    <property type="match status" value="1"/>
</dbReference>